<name>A0A150QWQ7_SORCE</name>
<accession>A0A150QWQ7</accession>
<reference evidence="1 2" key="1">
    <citation type="submission" date="2014-02" db="EMBL/GenBank/DDBJ databases">
        <title>The small core and large imbalanced accessory genome model reveals a collaborative survival strategy of Sorangium cellulosum strains in nature.</title>
        <authorList>
            <person name="Han K."/>
            <person name="Peng R."/>
            <person name="Blom J."/>
            <person name="Li Y.-Z."/>
        </authorList>
    </citation>
    <scope>NUCLEOTIDE SEQUENCE [LARGE SCALE GENOMIC DNA]</scope>
    <source>
        <strain evidence="1 2">So0011-07</strain>
    </source>
</reference>
<dbReference type="Proteomes" id="UP000075635">
    <property type="component" value="Unassembled WGS sequence"/>
</dbReference>
<evidence type="ECO:0000313" key="1">
    <source>
        <dbReference type="EMBL" id="KYF72467.1"/>
    </source>
</evidence>
<gene>
    <name evidence="1" type="ORF">BE17_11660</name>
</gene>
<proteinExistence type="predicted"/>
<organism evidence="1 2">
    <name type="scientific">Sorangium cellulosum</name>
    <name type="common">Polyangium cellulosum</name>
    <dbReference type="NCBI Taxonomy" id="56"/>
    <lineage>
        <taxon>Bacteria</taxon>
        <taxon>Pseudomonadati</taxon>
        <taxon>Myxococcota</taxon>
        <taxon>Polyangia</taxon>
        <taxon>Polyangiales</taxon>
        <taxon>Polyangiaceae</taxon>
        <taxon>Sorangium</taxon>
    </lineage>
</organism>
<evidence type="ECO:0000313" key="2">
    <source>
        <dbReference type="Proteomes" id="UP000075635"/>
    </source>
</evidence>
<comment type="caution">
    <text evidence="1">The sequence shown here is derived from an EMBL/GenBank/DDBJ whole genome shotgun (WGS) entry which is preliminary data.</text>
</comment>
<sequence>MTNDAIDELRAMTESQYEELAAALSLHAKRVANRKRWAGSNPFGTASESEDFVYRVVEKVISGIRPWSRASNHSLRQHLFESIRSEVDNLSKLKENVARDEFDGQPIADTFVQTPEQLLEQKQWAQHVEKLLYEVASDDPLLRQIVELWLEGYDKPADMAEHLGLSVERINVGLRKISRRLHAENTRSKIEATT</sequence>
<protein>
    <submittedName>
        <fullName evidence="1">Uncharacterized protein</fullName>
    </submittedName>
</protein>
<dbReference type="EMBL" id="JEMB01003444">
    <property type="protein sequence ID" value="KYF72467.1"/>
    <property type="molecule type" value="Genomic_DNA"/>
</dbReference>
<dbReference type="AlphaFoldDB" id="A0A150QWQ7"/>